<dbReference type="Pfam" id="PF03480">
    <property type="entry name" value="DctP"/>
    <property type="match status" value="1"/>
</dbReference>
<feature type="chain" id="PRO_5043487827" evidence="4">
    <location>
        <begin position="29"/>
        <end position="352"/>
    </location>
</feature>
<keyword evidence="3 4" id="KW-0732">Signal</keyword>
<sequence length="352" mass="38016">MSRLTKRTAAAIGSAAAFGLLLAGCSSAGDNKAGGDAGETVEVVFANSFAGDHPHNACGVDLVAEAVNDKGVGLEIVNYPESILGGDQERFRSVQTGDVQMNLDSPSNISAFSEAIGVLDRAFVLDGQEQLEAFVETDAYKELTDNVLEETGTRIIGAWYFGVRVFTSNKPIHEPADLQGLKTRFPNKPEYLESAYALGANPVGVSFDELYLALQQGTADSQENPVSAIASTNVQEVQDYVSLSGHQTSIEFVVVSEDFWQGLSDEQRTAIQEAVDAAGVKAGECISEEERTILQQWAADGVIEVVQDVDREAFRTKVEAYWEANLEGVQREYYDLIKAEDLGEGWTAPTIK</sequence>
<organism evidence="5 6">
    <name type="scientific">Ruicaihuangia caeni</name>
    <dbReference type="NCBI Taxonomy" id="3042517"/>
    <lineage>
        <taxon>Bacteria</taxon>
        <taxon>Bacillati</taxon>
        <taxon>Actinomycetota</taxon>
        <taxon>Actinomycetes</taxon>
        <taxon>Micrococcales</taxon>
        <taxon>Microbacteriaceae</taxon>
        <taxon>Ruicaihuangia</taxon>
    </lineage>
</organism>
<accession>A0AAW6T4X7</accession>
<dbReference type="GO" id="GO:0055085">
    <property type="term" value="P:transmembrane transport"/>
    <property type="evidence" value="ECO:0007669"/>
    <property type="project" value="InterPro"/>
</dbReference>
<protein>
    <submittedName>
        <fullName evidence="5">DctP family TRAP transporter solute-binding subunit</fullName>
    </submittedName>
</protein>
<dbReference type="InterPro" id="IPR004682">
    <property type="entry name" value="TRAP_DctP"/>
</dbReference>
<dbReference type="NCBIfam" id="TIGR00787">
    <property type="entry name" value="dctP"/>
    <property type="match status" value="1"/>
</dbReference>
<dbReference type="Gene3D" id="3.40.190.170">
    <property type="entry name" value="Bacterial extracellular solute-binding protein, family 7"/>
    <property type="match status" value="1"/>
</dbReference>
<evidence type="ECO:0000256" key="4">
    <source>
        <dbReference type="SAM" id="SignalP"/>
    </source>
</evidence>
<dbReference type="GO" id="GO:0030288">
    <property type="term" value="C:outer membrane-bounded periplasmic space"/>
    <property type="evidence" value="ECO:0007669"/>
    <property type="project" value="InterPro"/>
</dbReference>
<dbReference type="PROSITE" id="PS51257">
    <property type="entry name" value="PROKAR_LIPOPROTEIN"/>
    <property type="match status" value="1"/>
</dbReference>
<keyword evidence="2" id="KW-0813">Transport</keyword>
<keyword evidence="6" id="KW-1185">Reference proteome</keyword>
<evidence type="ECO:0000256" key="3">
    <source>
        <dbReference type="ARBA" id="ARBA00022729"/>
    </source>
</evidence>
<dbReference type="Proteomes" id="UP001321506">
    <property type="component" value="Unassembled WGS sequence"/>
</dbReference>
<dbReference type="RefSeq" id="WP_281488679.1">
    <property type="nucleotide sequence ID" value="NZ_JASATX010000003.1"/>
</dbReference>
<comment type="similarity">
    <text evidence="1">Belongs to the bacterial solute-binding protein 7 family.</text>
</comment>
<name>A0AAW6T4X7_9MICO</name>
<reference evidence="5 6" key="1">
    <citation type="submission" date="2023-04" db="EMBL/GenBank/DDBJ databases">
        <title>Klugiella caeni sp. nov. isolated from the sludge of biochemical tank.</title>
        <authorList>
            <person name="Geng K."/>
        </authorList>
    </citation>
    <scope>NUCLEOTIDE SEQUENCE [LARGE SCALE GENOMIC DNA]</scope>
    <source>
        <strain evidence="5 6">YN-L-19</strain>
    </source>
</reference>
<dbReference type="PANTHER" id="PTHR33376">
    <property type="match status" value="1"/>
</dbReference>
<dbReference type="NCBIfam" id="NF037995">
    <property type="entry name" value="TRAP_S1"/>
    <property type="match status" value="1"/>
</dbReference>
<dbReference type="PANTHER" id="PTHR33376:SF7">
    <property type="entry name" value="C4-DICARBOXYLATE-BINDING PROTEIN DCTB"/>
    <property type="match status" value="1"/>
</dbReference>
<feature type="signal peptide" evidence="4">
    <location>
        <begin position="1"/>
        <end position="28"/>
    </location>
</feature>
<dbReference type="EMBL" id="JASATX010000003">
    <property type="protein sequence ID" value="MDI2098886.1"/>
    <property type="molecule type" value="Genomic_DNA"/>
</dbReference>
<evidence type="ECO:0000256" key="2">
    <source>
        <dbReference type="ARBA" id="ARBA00022448"/>
    </source>
</evidence>
<evidence type="ECO:0000256" key="1">
    <source>
        <dbReference type="ARBA" id="ARBA00009023"/>
    </source>
</evidence>
<dbReference type="InterPro" id="IPR038404">
    <property type="entry name" value="TRAP_DctP_sf"/>
</dbReference>
<gene>
    <name evidence="5" type="ORF">QF206_07915</name>
</gene>
<dbReference type="InterPro" id="IPR018389">
    <property type="entry name" value="DctP_fam"/>
</dbReference>
<proteinExistence type="inferred from homology"/>
<evidence type="ECO:0000313" key="5">
    <source>
        <dbReference type="EMBL" id="MDI2098886.1"/>
    </source>
</evidence>
<comment type="caution">
    <text evidence="5">The sequence shown here is derived from an EMBL/GenBank/DDBJ whole genome shotgun (WGS) entry which is preliminary data.</text>
</comment>
<evidence type="ECO:0000313" key="6">
    <source>
        <dbReference type="Proteomes" id="UP001321506"/>
    </source>
</evidence>
<dbReference type="AlphaFoldDB" id="A0AAW6T4X7"/>